<gene>
    <name evidence="2" type="ORF">COT92_03210</name>
</gene>
<keyword evidence="1" id="KW-0472">Membrane</keyword>
<keyword evidence="1" id="KW-0812">Transmembrane</keyword>
<evidence type="ECO:0000256" key="1">
    <source>
        <dbReference type="SAM" id="Phobius"/>
    </source>
</evidence>
<dbReference type="AlphaFoldDB" id="A0A2H0VAF9"/>
<dbReference type="Proteomes" id="UP000230922">
    <property type="component" value="Unassembled WGS sequence"/>
</dbReference>
<evidence type="ECO:0000313" key="3">
    <source>
        <dbReference type="Proteomes" id="UP000230922"/>
    </source>
</evidence>
<sequence>MFIRYFNNGLPRVLVTEKTALSPERFFLPLLPFYYLPFFIFFKKQLLLKMLAILFSHTTIVA</sequence>
<organism evidence="2 3">
    <name type="scientific">Candidatus Doudnabacteria bacterium CG10_big_fil_rev_8_21_14_0_10_42_18</name>
    <dbReference type="NCBI Taxonomy" id="1974552"/>
    <lineage>
        <taxon>Bacteria</taxon>
        <taxon>Candidatus Doudnaibacteriota</taxon>
    </lineage>
</organism>
<proteinExistence type="predicted"/>
<feature type="transmembrane region" description="Helical" evidence="1">
    <location>
        <begin position="26"/>
        <end position="42"/>
    </location>
</feature>
<reference evidence="3" key="1">
    <citation type="submission" date="2017-09" db="EMBL/GenBank/DDBJ databases">
        <title>Depth-based differentiation of microbial function through sediment-hosted aquifers and enrichment of novel symbionts in the deep terrestrial subsurface.</title>
        <authorList>
            <person name="Probst A.J."/>
            <person name="Ladd B."/>
            <person name="Jarett J.K."/>
            <person name="Geller-Mcgrath D.E."/>
            <person name="Sieber C.M.K."/>
            <person name="Emerson J.B."/>
            <person name="Anantharaman K."/>
            <person name="Thomas B.C."/>
            <person name="Malmstrom R."/>
            <person name="Stieglmeier M."/>
            <person name="Klingl A."/>
            <person name="Woyke T."/>
            <person name="Ryan C.M."/>
            <person name="Banfield J.F."/>
        </authorList>
    </citation>
    <scope>NUCLEOTIDE SEQUENCE [LARGE SCALE GENOMIC DNA]</scope>
</reference>
<dbReference type="EMBL" id="PFAK01000051">
    <property type="protein sequence ID" value="PIR96055.1"/>
    <property type="molecule type" value="Genomic_DNA"/>
</dbReference>
<name>A0A2H0VAF9_9BACT</name>
<evidence type="ECO:0000313" key="2">
    <source>
        <dbReference type="EMBL" id="PIR96055.1"/>
    </source>
</evidence>
<accession>A0A2H0VAF9</accession>
<keyword evidence="1" id="KW-1133">Transmembrane helix</keyword>
<comment type="caution">
    <text evidence="2">The sequence shown here is derived from an EMBL/GenBank/DDBJ whole genome shotgun (WGS) entry which is preliminary data.</text>
</comment>
<protein>
    <submittedName>
        <fullName evidence="2">Uncharacterized protein</fullName>
    </submittedName>
</protein>